<dbReference type="EC" id="1.17.4.1" evidence="2"/>
<keyword evidence="4" id="KW-0547">Nucleotide-binding</keyword>
<dbReference type="InterPro" id="IPR024434">
    <property type="entry name" value="TSCPD_dom"/>
</dbReference>
<dbReference type="EMBL" id="BAAALT010000059">
    <property type="protein sequence ID" value="GAA1801367.1"/>
    <property type="molecule type" value="Genomic_DNA"/>
</dbReference>
<sequence>MASDGVDFASPNCVLIRQATRPVTLAWGRMGAAMLDDLWEHLFDQGGVSVERQATKRRHGRGHTYEFAINGLDGRVTITTTADHTVRTVVLAAGKQGSTISGLCDALSQMTSLALAHHTPVQAVAAVLTGLRFEPAGATGDPEIPTATSVADYLGRRIAADLVTRRQRARRWTRCRARTS</sequence>
<reference evidence="7 8" key="1">
    <citation type="journal article" date="2019" name="Int. J. Syst. Evol. Microbiol.">
        <title>The Global Catalogue of Microorganisms (GCM) 10K type strain sequencing project: providing services to taxonomists for standard genome sequencing and annotation.</title>
        <authorList>
            <consortium name="The Broad Institute Genomics Platform"/>
            <consortium name="The Broad Institute Genome Sequencing Center for Infectious Disease"/>
            <person name="Wu L."/>
            <person name="Ma J."/>
        </authorList>
    </citation>
    <scope>NUCLEOTIDE SEQUENCE [LARGE SCALE GENOMIC DNA]</scope>
    <source>
        <strain evidence="7 8">JCM 13250</strain>
    </source>
</reference>
<evidence type="ECO:0000256" key="5">
    <source>
        <dbReference type="ARBA" id="ARBA00047754"/>
    </source>
</evidence>
<gene>
    <name evidence="7" type="ORF">GCM10009682_24020</name>
</gene>
<keyword evidence="3" id="KW-0237">DNA synthesis</keyword>
<dbReference type="RefSeq" id="WP_344129541.1">
    <property type="nucleotide sequence ID" value="NZ_BAAALT010000059.1"/>
</dbReference>
<name>A0ABN2LX84_9ACTN</name>
<evidence type="ECO:0000313" key="8">
    <source>
        <dbReference type="Proteomes" id="UP001500218"/>
    </source>
</evidence>
<proteinExistence type="inferred from homology"/>
<organism evidence="7 8">
    <name type="scientific">Luedemannella flava</name>
    <dbReference type="NCBI Taxonomy" id="349316"/>
    <lineage>
        <taxon>Bacteria</taxon>
        <taxon>Bacillati</taxon>
        <taxon>Actinomycetota</taxon>
        <taxon>Actinomycetes</taxon>
        <taxon>Micromonosporales</taxon>
        <taxon>Micromonosporaceae</taxon>
        <taxon>Luedemannella</taxon>
    </lineage>
</organism>
<accession>A0ABN2LX84</accession>
<evidence type="ECO:0000259" key="6">
    <source>
        <dbReference type="Pfam" id="PF12637"/>
    </source>
</evidence>
<protein>
    <recommendedName>
        <fullName evidence="2">ribonucleoside-diphosphate reductase</fullName>
        <ecNumber evidence="2">1.17.4.1</ecNumber>
    </recommendedName>
</protein>
<evidence type="ECO:0000256" key="2">
    <source>
        <dbReference type="ARBA" id="ARBA00012274"/>
    </source>
</evidence>
<comment type="similarity">
    <text evidence="1">Belongs to the ribonucleoside diphosphate reductase class-2 family.</text>
</comment>
<evidence type="ECO:0000256" key="3">
    <source>
        <dbReference type="ARBA" id="ARBA00022634"/>
    </source>
</evidence>
<feature type="domain" description="TSCPD" evidence="6">
    <location>
        <begin position="67"/>
        <end position="160"/>
    </location>
</feature>
<comment type="catalytic activity">
    <reaction evidence="5">
        <text>a 2'-deoxyribonucleoside 5'-diphosphate + [thioredoxin]-disulfide + H2O = a ribonucleoside 5'-diphosphate + [thioredoxin]-dithiol</text>
        <dbReference type="Rhea" id="RHEA:23252"/>
        <dbReference type="Rhea" id="RHEA-COMP:10698"/>
        <dbReference type="Rhea" id="RHEA-COMP:10700"/>
        <dbReference type="ChEBI" id="CHEBI:15377"/>
        <dbReference type="ChEBI" id="CHEBI:29950"/>
        <dbReference type="ChEBI" id="CHEBI:50058"/>
        <dbReference type="ChEBI" id="CHEBI:57930"/>
        <dbReference type="ChEBI" id="CHEBI:73316"/>
        <dbReference type="EC" id="1.17.4.1"/>
    </reaction>
</comment>
<comment type="caution">
    <text evidence="7">The sequence shown here is derived from an EMBL/GenBank/DDBJ whole genome shotgun (WGS) entry which is preliminary data.</text>
</comment>
<evidence type="ECO:0000256" key="4">
    <source>
        <dbReference type="ARBA" id="ARBA00022741"/>
    </source>
</evidence>
<dbReference type="Pfam" id="PF12637">
    <property type="entry name" value="TSCPD"/>
    <property type="match status" value="1"/>
</dbReference>
<keyword evidence="8" id="KW-1185">Reference proteome</keyword>
<evidence type="ECO:0000256" key="1">
    <source>
        <dbReference type="ARBA" id="ARBA00007405"/>
    </source>
</evidence>
<evidence type="ECO:0000313" key="7">
    <source>
        <dbReference type="EMBL" id="GAA1801367.1"/>
    </source>
</evidence>
<dbReference type="Proteomes" id="UP001500218">
    <property type="component" value="Unassembled WGS sequence"/>
</dbReference>